<dbReference type="InterPro" id="IPR011527">
    <property type="entry name" value="ABC1_TM_dom"/>
</dbReference>
<evidence type="ECO:0000259" key="9">
    <source>
        <dbReference type="PROSITE" id="PS50929"/>
    </source>
</evidence>
<dbReference type="AlphaFoldDB" id="A0A6J5YGX7"/>
<dbReference type="PROSITE" id="PS50893">
    <property type="entry name" value="ABC_TRANSPORTER_2"/>
    <property type="match status" value="1"/>
</dbReference>
<feature type="domain" description="ABC transmembrane type-1" evidence="9">
    <location>
        <begin position="19"/>
        <end position="302"/>
    </location>
</feature>
<evidence type="ECO:0000256" key="1">
    <source>
        <dbReference type="ARBA" id="ARBA00004141"/>
    </source>
</evidence>
<dbReference type="SUPFAM" id="SSF52540">
    <property type="entry name" value="P-loop containing nucleoside triphosphate hydrolases"/>
    <property type="match status" value="1"/>
</dbReference>
<proteinExistence type="predicted"/>
<organism evidence="10">
    <name type="scientific">freshwater metagenome</name>
    <dbReference type="NCBI Taxonomy" id="449393"/>
    <lineage>
        <taxon>unclassified sequences</taxon>
        <taxon>metagenomes</taxon>
        <taxon>ecological metagenomes</taxon>
    </lineage>
</organism>
<gene>
    <name evidence="10" type="ORF">UFOPK3770_00044</name>
</gene>
<dbReference type="InterPro" id="IPR036640">
    <property type="entry name" value="ABC1_TM_sf"/>
</dbReference>
<dbReference type="InterPro" id="IPR003593">
    <property type="entry name" value="AAA+_ATPase"/>
</dbReference>
<evidence type="ECO:0000256" key="4">
    <source>
        <dbReference type="ARBA" id="ARBA00022840"/>
    </source>
</evidence>
<comment type="subcellular location">
    <subcellularLocation>
        <location evidence="1">Membrane</location>
        <topology evidence="1">Multi-pass membrane protein</topology>
    </subcellularLocation>
</comment>
<sequence length="585" mass="62761">MTPVRRMWQEFSAVKLQLWVSTFLSAAATVSSIALLGSSGWLIARASQMPPILDLSVAIVAVRTFALTRSVARYSERLVSHDATFKTLTTIRITAYAALERLAPSGLAVFRRGDLMSRLVADVDDMQDLSLRVYLPIASSVVAATLTIVGATAIYPASGVALGLCLLVSATVVPWLALRITSASESAVAEIRGNFTEDLVDFFEGQADLVMLDANHQAIAHLYATDQRFASTAMNFARSSATVNAMNALLQGVAVVSSTWLATTAVRTQGLNPVLVIVIGLLPLAAFEAVASLPLSAMTLSRVRGSAKRICDILDAEAVLMHDPTGIAPTGRDISLNDIGARWPRNDHVAIENITLNLAAGSSVGLVGESGSGKSTIASVLVKFLVPETGTYGLGEANTADISGEQIRSIVGMSAQESHIFATSVRENLMLACPNNRQPEISDETLISALEQAQLGDWFSQLPQGLETVLGERGVDISAGQRQRILIARMFIAHPDIWILDEPTEHLNSSLADKVMAIVRSATRESSLIVASHRFLDTSDFASVIVLSGGHLELQAPPNQLEQDYEPYRVQLMHERQASAKLEPL</sequence>
<dbReference type="PANTHER" id="PTHR24221:SF653">
    <property type="entry name" value="TRANSPORT ATP-BINDING PROTEIN CYDC"/>
    <property type="match status" value="1"/>
</dbReference>
<dbReference type="Pfam" id="PF00005">
    <property type="entry name" value="ABC_tran"/>
    <property type="match status" value="1"/>
</dbReference>
<feature type="transmembrane region" description="Helical" evidence="7">
    <location>
        <begin position="160"/>
        <end position="178"/>
    </location>
</feature>
<dbReference type="PROSITE" id="PS50929">
    <property type="entry name" value="ABC_TM1F"/>
    <property type="match status" value="1"/>
</dbReference>
<keyword evidence="4" id="KW-0067">ATP-binding</keyword>
<dbReference type="Gene3D" id="3.40.50.300">
    <property type="entry name" value="P-loop containing nucleotide triphosphate hydrolases"/>
    <property type="match status" value="1"/>
</dbReference>
<keyword evidence="5 7" id="KW-1133">Transmembrane helix</keyword>
<evidence type="ECO:0000259" key="8">
    <source>
        <dbReference type="PROSITE" id="PS50893"/>
    </source>
</evidence>
<reference evidence="10" key="1">
    <citation type="submission" date="2020-05" db="EMBL/GenBank/DDBJ databases">
        <authorList>
            <person name="Chiriac C."/>
            <person name="Salcher M."/>
            <person name="Ghai R."/>
            <person name="Kavagutti S V."/>
        </authorList>
    </citation>
    <scope>NUCLEOTIDE SEQUENCE</scope>
</reference>
<evidence type="ECO:0000256" key="6">
    <source>
        <dbReference type="ARBA" id="ARBA00023136"/>
    </source>
</evidence>
<name>A0A6J5YGX7_9ZZZZ</name>
<keyword evidence="2 7" id="KW-0812">Transmembrane</keyword>
<evidence type="ECO:0000313" key="10">
    <source>
        <dbReference type="EMBL" id="CAB4329581.1"/>
    </source>
</evidence>
<dbReference type="GO" id="GO:0045454">
    <property type="term" value="P:cell redox homeostasis"/>
    <property type="evidence" value="ECO:0007669"/>
    <property type="project" value="InterPro"/>
</dbReference>
<feature type="transmembrane region" description="Helical" evidence="7">
    <location>
        <begin position="20"/>
        <end position="43"/>
    </location>
</feature>
<evidence type="ECO:0000256" key="3">
    <source>
        <dbReference type="ARBA" id="ARBA00022741"/>
    </source>
</evidence>
<keyword evidence="3" id="KW-0547">Nucleotide-binding</keyword>
<dbReference type="EMBL" id="CAESAJ010000002">
    <property type="protein sequence ID" value="CAB4329581.1"/>
    <property type="molecule type" value="Genomic_DNA"/>
</dbReference>
<dbReference type="InterPro" id="IPR017871">
    <property type="entry name" value="ABC_transporter-like_CS"/>
</dbReference>
<keyword evidence="6 7" id="KW-0472">Membrane</keyword>
<evidence type="ECO:0000256" key="2">
    <source>
        <dbReference type="ARBA" id="ARBA00022692"/>
    </source>
</evidence>
<accession>A0A6J5YGX7</accession>
<dbReference type="PANTHER" id="PTHR24221">
    <property type="entry name" value="ATP-BINDING CASSETTE SUB-FAMILY B"/>
    <property type="match status" value="1"/>
</dbReference>
<dbReference type="GO" id="GO:0034040">
    <property type="term" value="F:ATPase-coupled lipid transmembrane transporter activity"/>
    <property type="evidence" value="ECO:0007669"/>
    <property type="project" value="TreeGrafter"/>
</dbReference>
<dbReference type="InterPro" id="IPR014223">
    <property type="entry name" value="ABC_CydC/D"/>
</dbReference>
<dbReference type="InterPro" id="IPR003439">
    <property type="entry name" value="ABC_transporter-like_ATP-bd"/>
</dbReference>
<dbReference type="PROSITE" id="PS00211">
    <property type="entry name" value="ABC_TRANSPORTER_1"/>
    <property type="match status" value="1"/>
</dbReference>
<dbReference type="GO" id="GO:0016020">
    <property type="term" value="C:membrane"/>
    <property type="evidence" value="ECO:0007669"/>
    <property type="project" value="UniProtKB-SubCell"/>
</dbReference>
<evidence type="ECO:0000256" key="5">
    <source>
        <dbReference type="ARBA" id="ARBA00022989"/>
    </source>
</evidence>
<dbReference type="SMART" id="SM00382">
    <property type="entry name" value="AAA"/>
    <property type="match status" value="1"/>
</dbReference>
<dbReference type="NCBIfam" id="TIGR02868">
    <property type="entry name" value="CydC"/>
    <property type="match status" value="1"/>
</dbReference>
<evidence type="ECO:0000256" key="7">
    <source>
        <dbReference type="SAM" id="Phobius"/>
    </source>
</evidence>
<dbReference type="InterPro" id="IPR039421">
    <property type="entry name" value="Type_1_exporter"/>
</dbReference>
<dbReference type="SUPFAM" id="SSF90123">
    <property type="entry name" value="ABC transporter transmembrane region"/>
    <property type="match status" value="1"/>
</dbReference>
<protein>
    <submittedName>
        <fullName evidence="10">Unannotated protein</fullName>
    </submittedName>
</protein>
<dbReference type="GO" id="GO:0140359">
    <property type="term" value="F:ABC-type transporter activity"/>
    <property type="evidence" value="ECO:0007669"/>
    <property type="project" value="InterPro"/>
</dbReference>
<dbReference type="GO" id="GO:0034775">
    <property type="term" value="P:glutathione transmembrane transport"/>
    <property type="evidence" value="ECO:0007669"/>
    <property type="project" value="InterPro"/>
</dbReference>
<dbReference type="Gene3D" id="1.20.1560.10">
    <property type="entry name" value="ABC transporter type 1, transmembrane domain"/>
    <property type="match status" value="1"/>
</dbReference>
<dbReference type="GO" id="GO:0016887">
    <property type="term" value="F:ATP hydrolysis activity"/>
    <property type="evidence" value="ECO:0007669"/>
    <property type="project" value="InterPro"/>
</dbReference>
<feature type="transmembrane region" description="Helical" evidence="7">
    <location>
        <begin position="274"/>
        <end position="300"/>
    </location>
</feature>
<dbReference type="InterPro" id="IPR027417">
    <property type="entry name" value="P-loop_NTPase"/>
</dbReference>
<feature type="domain" description="ABC transporter" evidence="8">
    <location>
        <begin position="334"/>
        <end position="574"/>
    </location>
</feature>
<feature type="transmembrane region" description="Helical" evidence="7">
    <location>
        <begin position="133"/>
        <end position="154"/>
    </location>
</feature>
<dbReference type="GO" id="GO:0005524">
    <property type="term" value="F:ATP binding"/>
    <property type="evidence" value="ECO:0007669"/>
    <property type="project" value="UniProtKB-KW"/>
</dbReference>